<reference evidence="1" key="1">
    <citation type="submission" date="2009-05" db="EMBL/GenBank/DDBJ databases">
        <title>Characterization of Differentially Expressed Genes Related to Laccase Biosynthesis of White-Rot Fungus TR16.</title>
        <authorList>
            <person name="Chen Q.-T."/>
            <person name="Guo L.-Q."/>
            <person name="Lin J.-F."/>
        </authorList>
    </citation>
    <scope>NUCLEOTIDE SEQUENCE</scope>
    <source>
        <strain evidence="1">TR16</strain>
    </source>
</reference>
<organism evidence="1">
    <name type="scientific">Polyporus grammocephalus</name>
    <dbReference type="NCBI Taxonomy" id="196234"/>
    <lineage>
        <taxon>Eukaryota</taxon>
        <taxon>Fungi</taxon>
        <taxon>Dikarya</taxon>
        <taxon>Basidiomycota</taxon>
        <taxon>Agaricomycotina</taxon>
        <taxon>Agaricomycetes</taxon>
        <taxon>Polyporales</taxon>
        <taxon>Polyporaceae</taxon>
        <taxon>Polyporus</taxon>
    </lineage>
</organism>
<feature type="non-terminal residue" evidence="1">
    <location>
        <position position="128"/>
    </location>
</feature>
<sequence>NRAAVQKRHTVRRPSCACRESGLCRKPRSQGCRDGQIQPHPSWHLAAAFRRTYSRRAGPRSEATGFCMSSSRMGSSFSGQCPARVQSWLTRAPTSWPPASIARRGALCAFALAPARRTRRPVHRPIPI</sequence>
<evidence type="ECO:0000313" key="1">
    <source>
        <dbReference type="EMBL" id="ACT52875.1"/>
    </source>
</evidence>
<proteinExistence type="evidence at transcript level"/>
<dbReference type="AlphaFoldDB" id="C7DK21"/>
<protein>
    <submittedName>
        <fullName evidence="1">Flavoprotein reductase</fullName>
    </submittedName>
</protein>
<accession>C7DK21</accession>
<name>C7DK21_9APHY</name>
<dbReference type="EMBL" id="GQ141670">
    <property type="protein sequence ID" value="ACT52875.1"/>
    <property type="molecule type" value="mRNA"/>
</dbReference>
<feature type="non-terminal residue" evidence="1">
    <location>
        <position position="1"/>
    </location>
</feature>